<keyword evidence="7" id="KW-0805">Transcription regulation</keyword>
<evidence type="ECO:0000259" key="12">
    <source>
        <dbReference type="PROSITE" id="PS50097"/>
    </source>
</evidence>
<evidence type="ECO:0000313" key="13">
    <source>
        <dbReference type="EMBL" id="CAJ0957387.1"/>
    </source>
</evidence>
<proteinExistence type="predicted"/>
<feature type="compositionally biased region" description="Basic residues" evidence="11">
    <location>
        <begin position="238"/>
        <end position="249"/>
    </location>
</feature>
<dbReference type="SMART" id="SM00225">
    <property type="entry name" value="BTB"/>
    <property type="match status" value="1"/>
</dbReference>
<name>A0ABN9M2T0_9NEOB</name>
<dbReference type="PANTHER" id="PTHR46105:SF27">
    <property type="entry name" value="TRANSCRIPTIONAL REGULATOR KAISO"/>
    <property type="match status" value="1"/>
</dbReference>
<evidence type="ECO:0000256" key="2">
    <source>
        <dbReference type="ARBA" id="ARBA00022491"/>
    </source>
</evidence>
<dbReference type="Proteomes" id="UP001176940">
    <property type="component" value="Unassembled WGS sequence"/>
</dbReference>
<accession>A0ABN9M2T0</accession>
<feature type="compositionally biased region" description="Basic and acidic residues" evidence="11">
    <location>
        <begin position="177"/>
        <end position="191"/>
    </location>
</feature>
<feature type="region of interest" description="Disordered" evidence="11">
    <location>
        <begin position="144"/>
        <end position="249"/>
    </location>
</feature>
<dbReference type="InterPro" id="IPR050457">
    <property type="entry name" value="ZnFinger_BTB_dom_contain"/>
</dbReference>
<evidence type="ECO:0000256" key="1">
    <source>
        <dbReference type="ARBA" id="ARBA00004123"/>
    </source>
</evidence>
<evidence type="ECO:0000313" key="14">
    <source>
        <dbReference type="Proteomes" id="UP001176940"/>
    </source>
</evidence>
<keyword evidence="2" id="KW-0678">Repressor</keyword>
<keyword evidence="4" id="KW-0677">Repeat</keyword>
<reference evidence="13" key="1">
    <citation type="submission" date="2023-07" db="EMBL/GenBank/DDBJ databases">
        <authorList>
            <person name="Stuckert A."/>
        </authorList>
    </citation>
    <scope>NUCLEOTIDE SEQUENCE</scope>
</reference>
<dbReference type="Gene3D" id="3.30.710.10">
    <property type="entry name" value="Potassium Channel Kv1.1, Chain A"/>
    <property type="match status" value="1"/>
</dbReference>
<comment type="caution">
    <text evidence="13">The sequence shown here is derived from an EMBL/GenBank/DDBJ whole genome shotgun (WGS) entry which is preliminary data.</text>
</comment>
<evidence type="ECO:0000256" key="5">
    <source>
        <dbReference type="ARBA" id="ARBA00022771"/>
    </source>
</evidence>
<dbReference type="PROSITE" id="PS50097">
    <property type="entry name" value="BTB"/>
    <property type="match status" value="1"/>
</dbReference>
<evidence type="ECO:0000256" key="8">
    <source>
        <dbReference type="ARBA" id="ARBA00023125"/>
    </source>
</evidence>
<comment type="subcellular location">
    <subcellularLocation>
        <location evidence="1">Nucleus</location>
    </subcellularLocation>
</comment>
<dbReference type="SUPFAM" id="SSF54695">
    <property type="entry name" value="POZ domain"/>
    <property type="match status" value="1"/>
</dbReference>
<keyword evidence="14" id="KW-1185">Reference proteome</keyword>
<keyword evidence="6" id="KW-0862">Zinc</keyword>
<keyword evidence="10" id="KW-0539">Nucleus</keyword>
<sequence>MSPVLADICICNLHIGRSVLTMDRLLHYINPAHSISLLSALNEERLKGQLCDVLLIVGDQKFRAHKNVLAASSEYFHSLFMDKNNEAQNVFQLDFCEADAFDTVLNYIYSSSLFAEKGSLAAIQELGYSLGISFLTNILSKTPQAPFSSRRKPGHYEEDDDNGAQQRSVIVCQNKETQNKDTGSLHHDKSQVSRLSFSSGRSSSARHHIRTSDSLSGFLASERRWQGASNSGEQTGSSRRKGFPHQKNF</sequence>
<evidence type="ECO:0000256" key="7">
    <source>
        <dbReference type="ARBA" id="ARBA00023015"/>
    </source>
</evidence>
<feature type="compositionally biased region" description="Polar residues" evidence="11">
    <location>
        <begin position="227"/>
        <end position="237"/>
    </location>
</feature>
<evidence type="ECO:0000256" key="9">
    <source>
        <dbReference type="ARBA" id="ARBA00023163"/>
    </source>
</evidence>
<keyword evidence="8" id="KW-0238">DNA-binding</keyword>
<keyword evidence="3" id="KW-0479">Metal-binding</keyword>
<organism evidence="13 14">
    <name type="scientific">Ranitomeya imitator</name>
    <name type="common">mimic poison frog</name>
    <dbReference type="NCBI Taxonomy" id="111125"/>
    <lineage>
        <taxon>Eukaryota</taxon>
        <taxon>Metazoa</taxon>
        <taxon>Chordata</taxon>
        <taxon>Craniata</taxon>
        <taxon>Vertebrata</taxon>
        <taxon>Euteleostomi</taxon>
        <taxon>Amphibia</taxon>
        <taxon>Batrachia</taxon>
        <taxon>Anura</taxon>
        <taxon>Neobatrachia</taxon>
        <taxon>Hyloidea</taxon>
        <taxon>Dendrobatidae</taxon>
        <taxon>Dendrobatinae</taxon>
        <taxon>Ranitomeya</taxon>
    </lineage>
</organism>
<feature type="domain" description="BTB" evidence="12">
    <location>
        <begin position="51"/>
        <end position="117"/>
    </location>
</feature>
<dbReference type="InterPro" id="IPR011333">
    <property type="entry name" value="SKP1/BTB/POZ_sf"/>
</dbReference>
<feature type="compositionally biased region" description="Low complexity" evidence="11">
    <location>
        <begin position="192"/>
        <end position="203"/>
    </location>
</feature>
<dbReference type="EMBL" id="CAUEEQ010043719">
    <property type="protein sequence ID" value="CAJ0957387.1"/>
    <property type="molecule type" value="Genomic_DNA"/>
</dbReference>
<keyword evidence="9" id="KW-0804">Transcription</keyword>
<evidence type="ECO:0000256" key="11">
    <source>
        <dbReference type="SAM" id="MobiDB-lite"/>
    </source>
</evidence>
<evidence type="ECO:0000256" key="4">
    <source>
        <dbReference type="ARBA" id="ARBA00022737"/>
    </source>
</evidence>
<dbReference type="InterPro" id="IPR000210">
    <property type="entry name" value="BTB/POZ_dom"/>
</dbReference>
<evidence type="ECO:0000256" key="6">
    <source>
        <dbReference type="ARBA" id="ARBA00022833"/>
    </source>
</evidence>
<protein>
    <recommendedName>
        <fullName evidence="12">BTB domain-containing protein</fullName>
    </recommendedName>
</protein>
<evidence type="ECO:0000256" key="3">
    <source>
        <dbReference type="ARBA" id="ARBA00022723"/>
    </source>
</evidence>
<evidence type="ECO:0000256" key="10">
    <source>
        <dbReference type="ARBA" id="ARBA00023242"/>
    </source>
</evidence>
<gene>
    <name evidence="13" type="ORF">RIMI_LOCUS15941028</name>
</gene>
<dbReference type="Pfam" id="PF00651">
    <property type="entry name" value="BTB"/>
    <property type="match status" value="1"/>
</dbReference>
<keyword evidence="5" id="KW-0863">Zinc-finger</keyword>
<dbReference type="PANTHER" id="PTHR46105">
    <property type="entry name" value="AGAP004733-PA"/>
    <property type="match status" value="1"/>
</dbReference>